<dbReference type="NCBIfam" id="TIGR04350">
    <property type="entry name" value="C_S_lyase_PatB"/>
    <property type="match status" value="1"/>
</dbReference>
<dbReference type="InterPro" id="IPR015424">
    <property type="entry name" value="PyrdxlP-dep_Trfase"/>
</dbReference>
<dbReference type="GO" id="GO:0008483">
    <property type="term" value="F:transaminase activity"/>
    <property type="evidence" value="ECO:0007669"/>
    <property type="project" value="UniProtKB-KW"/>
</dbReference>
<dbReference type="RefSeq" id="WP_009260720.1">
    <property type="nucleotide sequence ID" value="NZ_BAABXT010000001.1"/>
</dbReference>
<reference evidence="7" key="2">
    <citation type="submission" date="2023-01" db="EMBL/GenBank/DDBJ databases">
        <title>Human gut microbiome strain richness.</title>
        <authorList>
            <person name="Chen-Liaw A."/>
        </authorList>
    </citation>
    <scope>NUCLEOTIDE SEQUENCE</scope>
    <source>
        <strain evidence="7">2225st1_A6_2225SCRN_200828</strain>
    </source>
</reference>
<dbReference type="SUPFAM" id="SSF53383">
    <property type="entry name" value="PLP-dependent transferases"/>
    <property type="match status" value="1"/>
</dbReference>
<dbReference type="Gene3D" id="3.40.640.10">
    <property type="entry name" value="Type I PLP-dependent aspartate aminotransferase-like (Major domain)"/>
    <property type="match status" value="1"/>
</dbReference>
<dbReference type="EMBL" id="WKPR01000033">
    <property type="protein sequence ID" value="MSB22093.1"/>
    <property type="molecule type" value="Genomic_DNA"/>
</dbReference>
<dbReference type="PANTHER" id="PTHR43525:SF1">
    <property type="entry name" value="PROTEIN MALY"/>
    <property type="match status" value="1"/>
</dbReference>
<dbReference type="GO" id="GO:0030170">
    <property type="term" value="F:pyridoxal phosphate binding"/>
    <property type="evidence" value="ECO:0007669"/>
    <property type="project" value="InterPro"/>
</dbReference>
<keyword evidence="4 8" id="KW-0456">Lyase</keyword>
<evidence type="ECO:0000259" key="6">
    <source>
        <dbReference type="Pfam" id="PF00155"/>
    </source>
</evidence>
<reference evidence="8 9" key="1">
    <citation type="journal article" date="2019" name="Nat. Med.">
        <title>A library of human gut bacterial isolates paired with longitudinal multiomics data enables mechanistic microbiome research.</title>
        <authorList>
            <person name="Poyet M."/>
            <person name="Groussin M."/>
            <person name="Gibbons S.M."/>
            <person name="Avila-Pacheco J."/>
            <person name="Jiang X."/>
            <person name="Kearney S.M."/>
            <person name="Perrotta A.R."/>
            <person name="Berdy B."/>
            <person name="Zhao S."/>
            <person name="Lieberman T.D."/>
            <person name="Swanson P.K."/>
            <person name="Smith M."/>
            <person name="Roesemann S."/>
            <person name="Alexander J.E."/>
            <person name="Rich S.A."/>
            <person name="Livny J."/>
            <person name="Vlamakis H."/>
            <person name="Clish C."/>
            <person name="Bullock K."/>
            <person name="Deik A."/>
            <person name="Scott J."/>
            <person name="Pierce K.A."/>
            <person name="Xavier R.J."/>
            <person name="Alm E.J."/>
        </authorList>
    </citation>
    <scope>NUCLEOTIDE SEQUENCE [LARGE SCALE GENOMIC DNA]</scope>
    <source>
        <strain evidence="8 9">BIOML-A2</strain>
    </source>
</reference>
<keyword evidence="7" id="KW-0808">Transferase</keyword>
<dbReference type="EMBL" id="JAQLWO010000029">
    <property type="protein sequence ID" value="MDB7908238.1"/>
    <property type="molecule type" value="Genomic_DNA"/>
</dbReference>
<evidence type="ECO:0000256" key="5">
    <source>
        <dbReference type="ARBA" id="ARBA00037974"/>
    </source>
</evidence>
<evidence type="ECO:0000313" key="9">
    <source>
        <dbReference type="Proteomes" id="UP000434475"/>
    </source>
</evidence>
<comment type="caution">
    <text evidence="8">The sequence shown here is derived from an EMBL/GenBank/DDBJ whole genome shotgun (WGS) entry which is preliminary data.</text>
</comment>
<feature type="domain" description="Aminotransferase class I/classII large" evidence="6">
    <location>
        <begin position="31"/>
        <end position="386"/>
    </location>
</feature>
<name>A0A174VTI3_FLAPL</name>
<dbReference type="InterPro" id="IPR015421">
    <property type="entry name" value="PyrdxlP-dep_Trfase_major"/>
</dbReference>
<dbReference type="AlphaFoldDB" id="A0A174VTI3"/>
<comment type="cofactor">
    <cofactor evidence="1">
        <name>pyridoxal 5'-phosphate</name>
        <dbReference type="ChEBI" id="CHEBI:597326"/>
    </cofactor>
</comment>
<keyword evidence="7" id="KW-0032">Aminotransferase</keyword>
<dbReference type="InterPro" id="IPR027619">
    <property type="entry name" value="C-S_lyase_PatB-like"/>
</dbReference>
<dbReference type="EC" id="4.4.1.13" evidence="2"/>
<keyword evidence="3" id="KW-0663">Pyridoxal phosphate</keyword>
<dbReference type="PANTHER" id="PTHR43525">
    <property type="entry name" value="PROTEIN MALY"/>
    <property type="match status" value="1"/>
</dbReference>
<sequence>MRYDFETVIRRENAGSGKWDEIKRTLGCFPKDVIPFSVADMEFDMVPEVREGLKAFLDRSVMGYAAMTEEYRQTVVSWEARRHGWQIQPEWIRDTPGVINAFFTAVKAFTKPGEGVMLMTPVYYPMYAAATRHDRVLVDNPLVQEGDTYRIDFEDFAQKAAEPNTKLLILCSPHNPSGRVWTREELERIGRICIDNHVLVVSDEIHCDLLMPGYKHIPFGSISEEFAMNSIICTAPSKTFNLAGLQTSNTIIANEELRQRFYVEQQKDDGNPKCNILGLEGCRLAYAYGDAWLDECLQVIDTNRKVITDYLAREFPQVRVTRLEGTYLLWIDFRGLGIECHELARILKEEAHIFLDEGFIFGEAGEGFERWNLAAPTSYIQAALSRLECLKKHLSGMKREML</sequence>
<protein>
    <recommendedName>
        <fullName evidence="2">cysteine-S-conjugate beta-lyase</fullName>
        <ecNumber evidence="2">4.4.1.13</ecNumber>
    </recommendedName>
</protein>
<organism evidence="8 9">
    <name type="scientific">Flavonifractor plautii</name>
    <name type="common">Fusobacterium plautii</name>
    <dbReference type="NCBI Taxonomy" id="292800"/>
    <lineage>
        <taxon>Bacteria</taxon>
        <taxon>Bacillati</taxon>
        <taxon>Bacillota</taxon>
        <taxon>Clostridia</taxon>
        <taxon>Eubacteriales</taxon>
        <taxon>Oscillospiraceae</taxon>
        <taxon>Flavonifractor</taxon>
    </lineage>
</organism>
<dbReference type="Gene3D" id="3.90.1150.10">
    <property type="entry name" value="Aspartate Aminotransferase, domain 1"/>
    <property type="match status" value="1"/>
</dbReference>
<evidence type="ECO:0000256" key="3">
    <source>
        <dbReference type="ARBA" id="ARBA00022898"/>
    </source>
</evidence>
<dbReference type="Proteomes" id="UP000434475">
    <property type="component" value="Unassembled WGS sequence"/>
</dbReference>
<proteinExistence type="inferred from homology"/>
<dbReference type="InterPro" id="IPR015422">
    <property type="entry name" value="PyrdxlP-dep_Trfase_small"/>
</dbReference>
<dbReference type="InterPro" id="IPR051798">
    <property type="entry name" value="Class-II_PLP-Dep_Aminotrans"/>
</dbReference>
<dbReference type="GO" id="GO:0047804">
    <property type="term" value="F:cysteine-S-conjugate beta-lyase activity"/>
    <property type="evidence" value="ECO:0007669"/>
    <property type="project" value="UniProtKB-EC"/>
</dbReference>
<evidence type="ECO:0000313" key="7">
    <source>
        <dbReference type="EMBL" id="MDB7908238.1"/>
    </source>
</evidence>
<dbReference type="Proteomes" id="UP001211006">
    <property type="component" value="Unassembled WGS sequence"/>
</dbReference>
<evidence type="ECO:0000256" key="4">
    <source>
        <dbReference type="ARBA" id="ARBA00023239"/>
    </source>
</evidence>
<comment type="similarity">
    <text evidence="5">Belongs to the class-II pyridoxal-phosphate-dependent aminotransferase family. MalY/PatB cystathionine beta-lyase subfamily.</text>
</comment>
<gene>
    <name evidence="8" type="ORF">GKE97_21705</name>
    <name evidence="7" type="ORF">PND83_19825</name>
</gene>
<evidence type="ECO:0000313" key="8">
    <source>
        <dbReference type="EMBL" id="MSB22093.1"/>
    </source>
</evidence>
<dbReference type="InterPro" id="IPR004839">
    <property type="entry name" value="Aminotransferase_I/II_large"/>
</dbReference>
<evidence type="ECO:0000256" key="2">
    <source>
        <dbReference type="ARBA" id="ARBA00012224"/>
    </source>
</evidence>
<accession>A0A174VTI3</accession>
<evidence type="ECO:0000256" key="1">
    <source>
        <dbReference type="ARBA" id="ARBA00001933"/>
    </source>
</evidence>
<dbReference type="Pfam" id="PF00155">
    <property type="entry name" value="Aminotran_1_2"/>
    <property type="match status" value="1"/>
</dbReference>
<dbReference type="CDD" id="cd00609">
    <property type="entry name" value="AAT_like"/>
    <property type="match status" value="1"/>
</dbReference>